<protein>
    <submittedName>
        <fullName evidence="2">Tfp pilus assembly protein FimT/FimU</fullName>
    </submittedName>
</protein>
<proteinExistence type="predicted"/>
<sequence length="197" mass="21345">MISHPKIDRLQPGKHSPASSGGFTLLEIVIVLAITGLIIGGAITTVVLSSSERQLRDASGEIELLAKKARMAAILHQKPYAIEFHRNFVRVLPLAEASEIEQTTAQGNAIGGTAVTDDSSPSLHDEIDIDPDIELTVRHWNTTGFLAPSETSIIIWRFDPDGLSEPITVHLQLGESYAQDTYHPLTAAIADSELYAK</sequence>
<organism evidence="2 3">
    <name type="scientific">Luteolibacter algae</name>
    <dbReference type="NCBI Taxonomy" id="454151"/>
    <lineage>
        <taxon>Bacteria</taxon>
        <taxon>Pseudomonadati</taxon>
        <taxon>Verrucomicrobiota</taxon>
        <taxon>Verrucomicrobiia</taxon>
        <taxon>Verrucomicrobiales</taxon>
        <taxon>Verrucomicrobiaceae</taxon>
        <taxon>Luteolibacter</taxon>
    </lineage>
</organism>
<dbReference type="NCBIfam" id="TIGR02532">
    <property type="entry name" value="IV_pilin_GFxxxE"/>
    <property type="match status" value="1"/>
</dbReference>
<keyword evidence="3" id="KW-1185">Reference proteome</keyword>
<evidence type="ECO:0000313" key="2">
    <source>
        <dbReference type="EMBL" id="MFD2256033.1"/>
    </source>
</evidence>
<dbReference type="Proteomes" id="UP001597375">
    <property type="component" value="Unassembled WGS sequence"/>
</dbReference>
<dbReference type="InterPro" id="IPR045584">
    <property type="entry name" value="Pilin-like"/>
</dbReference>
<name>A0ABW5D4R4_9BACT</name>
<gene>
    <name evidence="2" type="ORF">ACFSSA_05035</name>
</gene>
<evidence type="ECO:0000256" key="1">
    <source>
        <dbReference type="SAM" id="Phobius"/>
    </source>
</evidence>
<feature type="transmembrane region" description="Helical" evidence="1">
    <location>
        <begin position="23"/>
        <end position="48"/>
    </location>
</feature>
<dbReference type="PROSITE" id="PS00409">
    <property type="entry name" value="PROKAR_NTER_METHYL"/>
    <property type="match status" value="1"/>
</dbReference>
<accession>A0ABW5D4R4</accession>
<dbReference type="InterPro" id="IPR012902">
    <property type="entry name" value="N_methyl_site"/>
</dbReference>
<dbReference type="RefSeq" id="WP_386818915.1">
    <property type="nucleotide sequence ID" value="NZ_JBHUIT010000003.1"/>
</dbReference>
<dbReference type="EMBL" id="JBHUIT010000003">
    <property type="protein sequence ID" value="MFD2256033.1"/>
    <property type="molecule type" value="Genomic_DNA"/>
</dbReference>
<dbReference type="Pfam" id="PF07963">
    <property type="entry name" value="N_methyl"/>
    <property type="match status" value="1"/>
</dbReference>
<keyword evidence="1" id="KW-0812">Transmembrane</keyword>
<dbReference type="SUPFAM" id="SSF54523">
    <property type="entry name" value="Pili subunits"/>
    <property type="match status" value="1"/>
</dbReference>
<keyword evidence="1" id="KW-1133">Transmembrane helix</keyword>
<evidence type="ECO:0000313" key="3">
    <source>
        <dbReference type="Proteomes" id="UP001597375"/>
    </source>
</evidence>
<keyword evidence="1" id="KW-0472">Membrane</keyword>
<comment type="caution">
    <text evidence="2">The sequence shown here is derived from an EMBL/GenBank/DDBJ whole genome shotgun (WGS) entry which is preliminary data.</text>
</comment>
<reference evidence="3" key="1">
    <citation type="journal article" date="2019" name="Int. J. Syst. Evol. Microbiol.">
        <title>The Global Catalogue of Microorganisms (GCM) 10K type strain sequencing project: providing services to taxonomists for standard genome sequencing and annotation.</title>
        <authorList>
            <consortium name="The Broad Institute Genomics Platform"/>
            <consortium name="The Broad Institute Genome Sequencing Center for Infectious Disease"/>
            <person name="Wu L."/>
            <person name="Ma J."/>
        </authorList>
    </citation>
    <scope>NUCLEOTIDE SEQUENCE [LARGE SCALE GENOMIC DNA]</scope>
    <source>
        <strain evidence="3">CGMCC 4.7106</strain>
    </source>
</reference>